<accession>A0A6B8M1A9</accession>
<name>A0A6B8M1A9_9HYPH</name>
<dbReference type="PANTHER" id="PTHR41244">
    <property type="entry name" value="RHAMNAN SYNTHESIS F"/>
    <property type="match status" value="1"/>
</dbReference>
<protein>
    <submittedName>
        <fullName evidence="1">Glycosyl hydrolase</fullName>
    </submittedName>
</protein>
<keyword evidence="2" id="KW-1185">Reference proteome</keyword>
<sequence length="381" mass="43119">MIAHTDLSTIAFYLPQFHPIRFNDANWGDGFTEWTNVARARPLFPGHFQPKLPGALGFYDLRCPEVMDEQANLARVAGIDAFCFYYYRFGSQRILERPLEQFLAHPEIDISFLYCWANEPWTKAWDGRSDKVLLEQSYDSVAFDGLVQDLTRAIADERYFRIKGRPVFLVYQIEEVPASRDFISKLREAIKKAANEEVSVGAVFSHGYKPEMSEWLDFVVQFPPHRMPRTPGVRALLNADQMNVFDQSRGDYFEPYEAVIDTALKHAKDMPKMALGVTPDWDNSARRPNKAHILVGSKPELFASWVEEAVLRTLENYASGLIPAPVLFVNAWNEWGEGAILEPSLALGSAYLNALSTGIEAGKTRFATLDEPVLLLASDTN</sequence>
<evidence type="ECO:0000313" key="1">
    <source>
        <dbReference type="EMBL" id="QGM97584.1"/>
    </source>
</evidence>
<proteinExistence type="predicted"/>
<dbReference type="AlphaFoldDB" id="A0A6B8M1A9"/>
<dbReference type="PANTHER" id="PTHR41244:SF1">
    <property type="entry name" value="GLYCOSYLTRANSFERASE"/>
    <property type="match status" value="1"/>
</dbReference>
<dbReference type="Gene3D" id="3.20.20.80">
    <property type="entry name" value="Glycosidases"/>
    <property type="match status" value="1"/>
</dbReference>
<evidence type="ECO:0000313" key="2">
    <source>
        <dbReference type="Proteomes" id="UP000422569"/>
    </source>
</evidence>
<dbReference type="CDD" id="cd11579">
    <property type="entry name" value="Glyco_tran_WbsX"/>
    <property type="match status" value="1"/>
</dbReference>
<dbReference type="Pfam" id="PF14307">
    <property type="entry name" value="Glyco_tran_WbsX"/>
    <property type="match status" value="1"/>
</dbReference>
<dbReference type="KEGG" id="mpar:F7D14_09010"/>
<reference evidence="1 2" key="1">
    <citation type="submission" date="2019-09" db="EMBL/GenBank/DDBJ databases">
        <title>Isolation and complete genome sequencing of Methylocystis species.</title>
        <authorList>
            <person name="Rumah B.L."/>
            <person name="Stead C.E."/>
            <person name="Stevens B.C."/>
            <person name="Minton N.P."/>
            <person name="Grosse-Honebrink A."/>
            <person name="Zhang Y."/>
        </authorList>
    </citation>
    <scope>NUCLEOTIDE SEQUENCE [LARGE SCALE GENOMIC DNA]</scope>
    <source>
        <strain evidence="1 2">BRCS2</strain>
    </source>
</reference>
<organism evidence="1 2">
    <name type="scientific">Methylocystis parvus</name>
    <dbReference type="NCBI Taxonomy" id="134"/>
    <lineage>
        <taxon>Bacteria</taxon>
        <taxon>Pseudomonadati</taxon>
        <taxon>Pseudomonadota</taxon>
        <taxon>Alphaproteobacteria</taxon>
        <taxon>Hyphomicrobiales</taxon>
        <taxon>Methylocystaceae</taxon>
        <taxon>Methylocystis</taxon>
    </lineage>
</organism>
<dbReference type="EMBL" id="CP044331">
    <property type="protein sequence ID" value="QGM97584.1"/>
    <property type="molecule type" value="Genomic_DNA"/>
</dbReference>
<dbReference type="GO" id="GO:0016787">
    <property type="term" value="F:hydrolase activity"/>
    <property type="evidence" value="ECO:0007669"/>
    <property type="project" value="UniProtKB-KW"/>
</dbReference>
<dbReference type="InterPro" id="IPR032719">
    <property type="entry name" value="WbsX"/>
</dbReference>
<dbReference type="RefSeq" id="WP_081495753.1">
    <property type="nucleotide sequence ID" value="NZ_CP044331.1"/>
</dbReference>
<gene>
    <name evidence="1" type="ORF">F7D14_09010</name>
</gene>
<keyword evidence="1" id="KW-0378">Hydrolase</keyword>
<dbReference type="Proteomes" id="UP000422569">
    <property type="component" value="Chromosome"/>
</dbReference>